<protein>
    <submittedName>
        <fullName evidence="2">Glutamyl-tRNA(Gln) amidotransferase subunit A</fullName>
        <ecNumber evidence="2">6.3.5.7</ecNumber>
    </submittedName>
</protein>
<sequence>MKKAVLDAAETYRKLGATVEECSLPRMEYALSAYYIIMSAEAASNLARYDGIEYGYRAQNYTDLNDLYMRSRGEGFGDEVKRRIMLGTYALSSGYYDAYYKKAQQVRTLIKEDFEKAFERVDVILTPTVPNTAWTIGAHNDDPTEMYITDICSVSVNISGVCALDMPCGFDASGMPIGMQLIGKPMDECTLLRAGYAFEQNTDFHKVRPKL</sequence>
<dbReference type="GO" id="GO:0016740">
    <property type="term" value="F:transferase activity"/>
    <property type="evidence" value="ECO:0007669"/>
    <property type="project" value="UniProtKB-KW"/>
</dbReference>
<keyword evidence="2" id="KW-0436">Ligase</keyword>
<name>A0A645HAM7_9ZZZZ</name>
<gene>
    <name evidence="2" type="primary">gatA_39</name>
    <name evidence="2" type="ORF">SDC9_183596</name>
</gene>
<dbReference type="InterPro" id="IPR036928">
    <property type="entry name" value="AS_sf"/>
</dbReference>
<dbReference type="InterPro" id="IPR000120">
    <property type="entry name" value="Amidase"/>
</dbReference>
<dbReference type="Pfam" id="PF01425">
    <property type="entry name" value="Amidase"/>
    <property type="match status" value="1"/>
</dbReference>
<dbReference type="Gene3D" id="3.90.1300.10">
    <property type="entry name" value="Amidase signature (AS) domain"/>
    <property type="match status" value="1"/>
</dbReference>
<comment type="caution">
    <text evidence="2">The sequence shown here is derived from an EMBL/GenBank/DDBJ whole genome shotgun (WGS) entry which is preliminary data.</text>
</comment>
<evidence type="ECO:0000313" key="2">
    <source>
        <dbReference type="EMBL" id="MPN36091.1"/>
    </source>
</evidence>
<proteinExistence type="predicted"/>
<dbReference type="EMBL" id="VSSQ01090033">
    <property type="protein sequence ID" value="MPN36091.1"/>
    <property type="molecule type" value="Genomic_DNA"/>
</dbReference>
<dbReference type="SUPFAM" id="SSF75304">
    <property type="entry name" value="Amidase signature (AS) enzymes"/>
    <property type="match status" value="1"/>
</dbReference>
<feature type="domain" description="Amidase" evidence="1">
    <location>
        <begin position="2"/>
        <end position="192"/>
    </location>
</feature>
<organism evidence="2">
    <name type="scientific">bioreactor metagenome</name>
    <dbReference type="NCBI Taxonomy" id="1076179"/>
    <lineage>
        <taxon>unclassified sequences</taxon>
        <taxon>metagenomes</taxon>
        <taxon>ecological metagenomes</taxon>
    </lineage>
</organism>
<dbReference type="GO" id="GO:0050567">
    <property type="term" value="F:glutaminyl-tRNA synthase (glutamine-hydrolyzing) activity"/>
    <property type="evidence" value="ECO:0007669"/>
    <property type="project" value="UniProtKB-EC"/>
</dbReference>
<evidence type="ECO:0000259" key="1">
    <source>
        <dbReference type="Pfam" id="PF01425"/>
    </source>
</evidence>
<accession>A0A645HAM7</accession>
<reference evidence="2" key="1">
    <citation type="submission" date="2019-08" db="EMBL/GenBank/DDBJ databases">
        <authorList>
            <person name="Kucharzyk K."/>
            <person name="Murdoch R.W."/>
            <person name="Higgins S."/>
            <person name="Loffler F."/>
        </authorList>
    </citation>
    <scope>NUCLEOTIDE SEQUENCE</scope>
</reference>
<dbReference type="AlphaFoldDB" id="A0A645HAM7"/>
<dbReference type="InterPro" id="IPR023631">
    <property type="entry name" value="Amidase_dom"/>
</dbReference>
<keyword evidence="2" id="KW-0808">Transferase</keyword>
<dbReference type="PANTHER" id="PTHR11895:SF151">
    <property type="entry name" value="GLUTAMYL-TRNA(GLN) AMIDOTRANSFERASE SUBUNIT A"/>
    <property type="match status" value="1"/>
</dbReference>
<dbReference type="PANTHER" id="PTHR11895">
    <property type="entry name" value="TRANSAMIDASE"/>
    <property type="match status" value="1"/>
</dbReference>
<dbReference type="EC" id="6.3.5.7" evidence="2"/>